<dbReference type="PRINTS" id="PR00080">
    <property type="entry name" value="SDRFAMILY"/>
</dbReference>
<comment type="function">
    <text evidence="9">Catalyzes the reduction of all-trans-retinal to all-trans-retinol in the presence of NADPH.</text>
</comment>
<reference evidence="15" key="1">
    <citation type="journal article" date="2020" name="Stud. Mycol.">
        <title>101 Dothideomycetes genomes: a test case for predicting lifestyles and emergence of pathogens.</title>
        <authorList>
            <person name="Haridas S."/>
            <person name="Albert R."/>
            <person name="Binder M."/>
            <person name="Bloem J."/>
            <person name="Labutti K."/>
            <person name="Salamov A."/>
            <person name="Andreopoulos B."/>
            <person name="Baker S."/>
            <person name="Barry K."/>
            <person name="Bills G."/>
            <person name="Bluhm B."/>
            <person name="Cannon C."/>
            <person name="Castanera R."/>
            <person name="Culley D."/>
            <person name="Daum C."/>
            <person name="Ezra D."/>
            <person name="Gonzalez J."/>
            <person name="Henrissat B."/>
            <person name="Kuo A."/>
            <person name="Liang C."/>
            <person name="Lipzen A."/>
            <person name="Lutzoni F."/>
            <person name="Magnuson J."/>
            <person name="Mondo S."/>
            <person name="Nolan M."/>
            <person name="Ohm R."/>
            <person name="Pangilinan J."/>
            <person name="Park H.-J."/>
            <person name="Ramirez L."/>
            <person name="Alfaro M."/>
            <person name="Sun H."/>
            <person name="Tritt A."/>
            <person name="Yoshinaga Y."/>
            <person name="Zwiers L.-H."/>
            <person name="Turgeon B."/>
            <person name="Goodwin S."/>
            <person name="Spatafora J."/>
            <person name="Crous P."/>
            <person name="Grigoriev I."/>
        </authorList>
    </citation>
    <scope>NUCLEOTIDE SEQUENCE</scope>
    <source>
        <strain evidence="15">CBS 110217</strain>
    </source>
</reference>
<comment type="subcellular location">
    <subcellularLocation>
        <location evidence="1">Membrane</location>
        <topology evidence="1">Multi-pass membrane protein</topology>
    </subcellularLocation>
</comment>
<evidence type="ECO:0000259" key="14">
    <source>
        <dbReference type="SMART" id="SM00822"/>
    </source>
</evidence>
<keyword evidence="4" id="KW-0521">NADP</keyword>
<dbReference type="Proteomes" id="UP000799777">
    <property type="component" value="Unassembled WGS sequence"/>
</dbReference>
<dbReference type="PANTHER" id="PTHR24322:SF736">
    <property type="entry name" value="RETINOL DEHYDROGENASE 10"/>
    <property type="match status" value="1"/>
</dbReference>
<comment type="similarity">
    <text evidence="2 12">Belongs to the short-chain dehydrogenases/reductases (SDR) family.</text>
</comment>
<dbReference type="InterPro" id="IPR002347">
    <property type="entry name" value="SDR_fam"/>
</dbReference>
<gene>
    <name evidence="15" type="ORF">EK21DRAFT_51815</name>
</gene>
<dbReference type="PROSITE" id="PS00061">
    <property type="entry name" value="ADH_SHORT"/>
    <property type="match status" value="1"/>
</dbReference>
<dbReference type="Pfam" id="PF00106">
    <property type="entry name" value="adh_short"/>
    <property type="match status" value="1"/>
</dbReference>
<keyword evidence="6" id="KW-0560">Oxidoreductase</keyword>
<evidence type="ECO:0000256" key="8">
    <source>
        <dbReference type="ARBA" id="ARBA00023136"/>
    </source>
</evidence>
<evidence type="ECO:0000256" key="11">
    <source>
        <dbReference type="ARBA" id="ARBA00082544"/>
    </source>
</evidence>
<evidence type="ECO:0000256" key="6">
    <source>
        <dbReference type="ARBA" id="ARBA00023002"/>
    </source>
</evidence>
<dbReference type="InterPro" id="IPR036291">
    <property type="entry name" value="NAD(P)-bd_dom_sf"/>
</dbReference>
<keyword evidence="5 13" id="KW-1133">Transmembrane helix</keyword>
<evidence type="ECO:0000256" key="4">
    <source>
        <dbReference type="ARBA" id="ARBA00022857"/>
    </source>
</evidence>
<dbReference type="AlphaFoldDB" id="A0A9P4HLU3"/>
<dbReference type="PRINTS" id="PR00081">
    <property type="entry name" value="GDHRDH"/>
</dbReference>
<feature type="transmembrane region" description="Helical" evidence="13">
    <location>
        <begin position="45"/>
        <end position="67"/>
    </location>
</feature>
<evidence type="ECO:0000256" key="1">
    <source>
        <dbReference type="ARBA" id="ARBA00004141"/>
    </source>
</evidence>
<dbReference type="InterPro" id="IPR020904">
    <property type="entry name" value="Sc_DH/Rdtase_CS"/>
</dbReference>
<protein>
    <recommendedName>
        <fullName evidence="10">Short-chain dehydrogenase/reductase 3</fullName>
    </recommendedName>
    <alternativeName>
        <fullName evidence="11">Retinal short-chain dehydrogenase/reductase 1</fullName>
    </alternativeName>
</protein>
<keyword evidence="3 13" id="KW-0812">Transmembrane</keyword>
<dbReference type="Gene3D" id="3.40.50.720">
    <property type="entry name" value="NAD(P)-binding Rossmann-like Domain"/>
    <property type="match status" value="1"/>
</dbReference>
<accession>A0A9P4HLU3</accession>
<dbReference type="EMBL" id="ML978154">
    <property type="protein sequence ID" value="KAF2036658.1"/>
    <property type="molecule type" value="Genomic_DNA"/>
</dbReference>
<organism evidence="15 16">
    <name type="scientific">Setomelanomma holmii</name>
    <dbReference type="NCBI Taxonomy" id="210430"/>
    <lineage>
        <taxon>Eukaryota</taxon>
        <taxon>Fungi</taxon>
        <taxon>Dikarya</taxon>
        <taxon>Ascomycota</taxon>
        <taxon>Pezizomycotina</taxon>
        <taxon>Dothideomycetes</taxon>
        <taxon>Pleosporomycetidae</taxon>
        <taxon>Pleosporales</taxon>
        <taxon>Pleosporineae</taxon>
        <taxon>Phaeosphaeriaceae</taxon>
        <taxon>Setomelanomma</taxon>
    </lineage>
</organism>
<dbReference type="GO" id="GO:0052650">
    <property type="term" value="F:all-trans-retinol dehydrogenase (NADP+) activity"/>
    <property type="evidence" value="ECO:0007669"/>
    <property type="project" value="UniProtKB-ARBA"/>
</dbReference>
<evidence type="ECO:0000256" key="3">
    <source>
        <dbReference type="ARBA" id="ARBA00022692"/>
    </source>
</evidence>
<evidence type="ECO:0000256" key="12">
    <source>
        <dbReference type="RuleBase" id="RU000363"/>
    </source>
</evidence>
<keyword evidence="7" id="KW-0443">Lipid metabolism</keyword>
<dbReference type="SMART" id="SM00822">
    <property type="entry name" value="PKS_KR"/>
    <property type="match status" value="1"/>
</dbReference>
<proteinExistence type="inferred from homology"/>
<dbReference type="SUPFAM" id="SSF51735">
    <property type="entry name" value="NAD(P)-binding Rossmann-fold domains"/>
    <property type="match status" value="1"/>
</dbReference>
<dbReference type="OrthoDB" id="5840532at2759"/>
<dbReference type="FunFam" id="3.40.50.720:FF:000131">
    <property type="entry name" value="Short-chain dehydrogenase/reductase 3"/>
    <property type="match status" value="1"/>
</dbReference>
<evidence type="ECO:0000256" key="13">
    <source>
        <dbReference type="SAM" id="Phobius"/>
    </source>
</evidence>
<feature type="transmembrane region" description="Helical" evidence="13">
    <location>
        <begin position="79"/>
        <end position="98"/>
    </location>
</feature>
<dbReference type="PANTHER" id="PTHR24322">
    <property type="entry name" value="PKSB"/>
    <property type="match status" value="1"/>
</dbReference>
<dbReference type="InterPro" id="IPR057326">
    <property type="entry name" value="KR_dom"/>
</dbReference>
<evidence type="ECO:0000256" key="10">
    <source>
        <dbReference type="ARBA" id="ARBA00068717"/>
    </source>
</evidence>
<comment type="caution">
    <text evidence="15">The sequence shown here is derived from an EMBL/GenBank/DDBJ whole genome shotgun (WGS) entry which is preliminary data.</text>
</comment>
<evidence type="ECO:0000256" key="7">
    <source>
        <dbReference type="ARBA" id="ARBA00023098"/>
    </source>
</evidence>
<evidence type="ECO:0000313" key="16">
    <source>
        <dbReference type="Proteomes" id="UP000799777"/>
    </source>
</evidence>
<name>A0A9P4HLU3_9PLEO</name>
<evidence type="ECO:0000256" key="5">
    <source>
        <dbReference type="ARBA" id="ARBA00022989"/>
    </source>
</evidence>
<evidence type="ECO:0000313" key="15">
    <source>
        <dbReference type="EMBL" id="KAF2036658.1"/>
    </source>
</evidence>
<dbReference type="GO" id="GO:0016020">
    <property type="term" value="C:membrane"/>
    <property type="evidence" value="ECO:0007669"/>
    <property type="project" value="UniProtKB-SubCell"/>
</dbReference>
<feature type="domain" description="Ketoreductase" evidence="14">
    <location>
        <begin position="115"/>
        <end position="285"/>
    </location>
</feature>
<keyword evidence="16" id="KW-1185">Reference proteome</keyword>
<keyword evidence="8 13" id="KW-0472">Membrane</keyword>
<sequence length="381" mass="41746">MLQHPSSSCINMPKMSSAMKEVSVQLPKKHERPDEPWHHYLSIDVIWYVLGYTLFHPFVSWVVVLCLRAQYTPYGNLEMRIAIAWSILMSAIGIFGIVSDRIAFGSPREVDLADEVIVITGGVDGLGGLLAETYGMRNANIAVLDTKEVDQDEAEDKGVLYYKCDVSDAKQVESAAAKIVEDLGAPTILINNAGIVHKKSILDTSMEEVEQTFRVNTLSHFITLRTFLPHMIREGRGTIVTISSVLGHLGAANLSAYTASKAALLALHHSLRAELAQMPEAAEIKTVLVTPGQMSTKMFADVKAPSNFFAPTATPAEIGKNIIRLIERGESGEVAIPLYSQYVGFFSILPVGIQHMIRRWSGLDAAVSKSIPSKVPVLEKM</sequence>
<evidence type="ECO:0000256" key="9">
    <source>
        <dbReference type="ARBA" id="ARBA00059620"/>
    </source>
</evidence>
<evidence type="ECO:0000256" key="2">
    <source>
        <dbReference type="ARBA" id="ARBA00006484"/>
    </source>
</evidence>